<dbReference type="PANTHER" id="PTHR47331:SF5">
    <property type="entry name" value="RIBONUCLEASE H"/>
    <property type="match status" value="1"/>
</dbReference>
<comment type="caution">
    <text evidence="2">The sequence shown here is derived from an EMBL/GenBank/DDBJ whole genome shotgun (WGS) entry which is preliminary data.</text>
</comment>
<dbReference type="CDD" id="cd00303">
    <property type="entry name" value="retropepsin_like"/>
    <property type="match status" value="1"/>
</dbReference>
<dbReference type="EMBL" id="JAPXFL010000007">
    <property type="protein sequence ID" value="KAK9503972.1"/>
    <property type="molecule type" value="Genomic_DNA"/>
</dbReference>
<dbReference type="PANTHER" id="PTHR47331">
    <property type="entry name" value="PHD-TYPE DOMAIN-CONTAINING PROTEIN"/>
    <property type="match status" value="1"/>
</dbReference>
<reference evidence="2 3" key="1">
    <citation type="submission" date="2022-12" db="EMBL/GenBank/DDBJ databases">
        <title>Chromosome-level genome assembly of true bugs.</title>
        <authorList>
            <person name="Ma L."/>
            <person name="Li H."/>
        </authorList>
    </citation>
    <scope>NUCLEOTIDE SEQUENCE [LARGE SCALE GENOMIC DNA]</scope>
    <source>
        <strain evidence="2">Lab_2022b</strain>
    </source>
</reference>
<name>A0AAW1D094_9HEMI</name>
<dbReference type="Pfam" id="PF03564">
    <property type="entry name" value="DUF1759"/>
    <property type="match status" value="1"/>
</dbReference>
<evidence type="ECO:0000313" key="3">
    <source>
        <dbReference type="Proteomes" id="UP001461498"/>
    </source>
</evidence>
<feature type="compositionally biased region" description="Low complexity" evidence="1">
    <location>
        <begin position="335"/>
        <end position="347"/>
    </location>
</feature>
<accession>A0AAW1D094</accession>
<dbReference type="AlphaFoldDB" id="A0AAW1D094"/>
<feature type="region of interest" description="Disordered" evidence="1">
    <location>
        <begin position="300"/>
        <end position="347"/>
    </location>
</feature>
<protein>
    <recommendedName>
        <fullName evidence="4">Peptidase aspartic putative domain-containing protein</fullName>
    </recommendedName>
</protein>
<dbReference type="InterPro" id="IPR008042">
    <property type="entry name" value="Retrotrans_Pao"/>
</dbReference>
<gene>
    <name evidence="2" type="ORF">O3M35_010422</name>
</gene>
<keyword evidence="3" id="KW-1185">Reference proteome</keyword>
<evidence type="ECO:0000256" key="1">
    <source>
        <dbReference type="SAM" id="MobiDB-lite"/>
    </source>
</evidence>
<dbReference type="InterPro" id="IPR021109">
    <property type="entry name" value="Peptidase_aspartic_dom_sf"/>
</dbReference>
<organism evidence="2 3">
    <name type="scientific">Rhynocoris fuscipes</name>
    <dbReference type="NCBI Taxonomy" id="488301"/>
    <lineage>
        <taxon>Eukaryota</taxon>
        <taxon>Metazoa</taxon>
        <taxon>Ecdysozoa</taxon>
        <taxon>Arthropoda</taxon>
        <taxon>Hexapoda</taxon>
        <taxon>Insecta</taxon>
        <taxon>Pterygota</taxon>
        <taxon>Neoptera</taxon>
        <taxon>Paraneoptera</taxon>
        <taxon>Hemiptera</taxon>
        <taxon>Heteroptera</taxon>
        <taxon>Panheteroptera</taxon>
        <taxon>Cimicomorpha</taxon>
        <taxon>Reduviidae</taxon>
        <taxon>Harpactorinae</taxon>
        <taxon>Harpactorini</taxon>
        <taxon>Rhynocoris</taxon>
    </lineage>
</organism>
<dbReference type="InterPro" id="IPR005312">
    <property type="entry name" value="DUF1759"/>
</dbReference>
<dbReference type="Gene3D" id="2.40.70.10">
    <property type="entry name" value="Acid Proteases"/>
    <property type="match status" value="1"/>
</dbReference>
<proteinExistence type="predicted"/>
<dbReference type="Proteomes" id="UP001461498">
    <property type="component" value="Unassembled WGS sequence"/>
</dbReference>
<evidence type="ECO:0000313" key="2">
    <source>
        <dbReference type="EMBL" id="KAK9503972.1"/>
    </source>
</evidence>
<evidence type="ECO:0008006" key="4">
    <source>
        <dbReference type="Google" id="ProtNLM"/>
    </source>
</evidence>
<dbReference type="Pfam" id="PF05380">
    <property type="entry name" value="Peptidase_A17"/>
    <property type="match status" value="1"/>
</dbReference>
<feature type="compositionally biased region" description="Polar residues" evidence="1">
    <location>
        <begin position="300"/>
        <end position="334"/>
    </location>
</feature>
<sequence length="928" mass="103033">MTRSEERDTKINLDTIIAQRAIAYARLTNIHDQVKNFTVNQLPVFEAYIEQISSIESDFKAAQSSLISINATLERAEQVDINQPQCSFDNLLAAIKGLFFTLKKQEPMVPPQQVPQPPNPRSSTLPRIHIPIFDGKIEQWPEWYSLFNSLVHLDESLDNVKRFQYLKSVLKGDALATISGFQLTSDNYPLAWESLVARFQCPRRIFQMYLNSILNFKKSTSASAKSLKQFLNIHQTSINAMKALNLPNLADFLLFSLTLNNLDSSTRKLFENKHSDIALPTYDLLINFISKQVQNYELSESTDSLRTSKQNTSKSNTLFARTSPANNVASNQRPASNFNASNRASNSNASNCASNFNASNRASNSNASNFNATNASKYNASNFNASNRASNSNASNRASNFNASNRASIVNAPNHASNSASDIRYVCAYCSGSHLLCRCDVFLALPVDEKYNFLRTKHRCFSCMGSHSIQNCNSNATCKVCHSNRHHSTLHPSNSVNNEHEVVQTPPSASAIPSTSQTPPIQNNSCCFANNDQRQVLLGTFKALICDKDNNYHVIRAVADSGSQISIITRSAANFLGLKPAPKLIPVSGIGQSETKSYGLVTVHLKSRLTTDAYNINAVVLQSISNNIPSASLSPEILHRFSDLQLADDNFADSGPVDLLIGADLYPLILDNTVPILKGNPSAIKTVFGWIIMGPVASNLNSQSQLSLCAFSEPNFDLSKFWESEEVVTPIPSDPLDTYVENHFLKTLTRDENGRYSVALPFHPTASLPQENKTRTFNSFLRLESRLKKDKESYNSYNDFMSEYFKLNHMTLTHSPVNLCFPASSSSLIIKAKTKVAPLKVVSIPRLELCAAVLLSKLLQSVKDQFNLFSVSHIRLFSDSQVVLAWLKTPPHRLNTYVANRVVTITEITSNYKWSHVTSELSGAFLDV</sequence>